<evidence type="ECO:0000256" key="1">
    <source>
        <dbReference type="SAM" id="Coils"/>
    </source>
</evidence>
<dbReference type="EMBL" id="LR215039">
    <property type="protein sequence ID" value="VEU75962.1"/>
    <property type="molecule type" value="Genomic_DNA"/>
</dbReference>
<dbReference type="RefSeq" id="WP_036434484.1">
    <property type="nucleotide sequence ID" value="NZ_LR215039.1"/>
</dbReference>
<proteinExistence type="predicted"/>
<dbReference type="OrthoDB" id="10016372at2"/>
<dbReference type="Proteomes" id="UP000289497">
    <property type="component" value="Chromosome"/>
</dbReference>
<organism evidence="2 3">
    <name type="scientific">Mycoplasmopsis columboralis</name>
    <dbReference type="NCBI Taxonomy" id="171282"/>
    <lineage>
        <taxon>Bacteria</taxon>
        <taxon>Bacillati</taxon>
        <taxon>Mycoplasmatota</taxon>
        <taxon>Mycoplasmoidales</taxon>
        <taxon>Metamycoplasmataceae</taxon>
        <taxon>Mycoplasmopsis</taxon>
    </lineage>
</organism>
<dbReference type="KEGG" id="mcou:NCTC10179_00119"/>
<dbReference type="AlphaFoldDB" id="A0A449B5W1"/>
<gene>
    <name evidence="2" type="ORF">NCTC10179_00119</name>
</gene>
<evidence type="ECO:0000313" key="2">
    <source>
        <dbReference type="EMBL" id="VEU75962.1"/>
    </source>
</evidence>
<evidence type="ECO:0000313" key="3">
    <source>
        <dbReference type="Proteomes" id="UP000289497"/>
    </source>
</evidence>
<name>A0A449B5W1_9BACT</name>
<accession>A0A449B5W1</accession>
<sequence>MSKLINKLAEIFNISTEEVKAKLSLSDNYKRQDLLNALDVYAVYESKEDLTNYISDKTKNTTAEINKLKTQLEETKQQAQEKENLAQDFKNKITQHLSGVIKEFNFLDKITVEDLDYHNYDFTDLKNSILKQARANNWRVKTTEVNKEETAPEYTGGRAEIVGNAVVIKH</sequence>
<keyword evidence="1" id="KW-0175">Coiled coil</keyword>
<feature type="coiled-coil region" evidence="1">
    <location>
        <begin position="58"/>
        <end position="92"/>
    </location>
</feature>
<keyword evidence="3" id="KW-1185">Reference proteome</keyword>
<reference evidence="2 3" key="1">
    <citation type="submission" date="2019-01" db="EMBL/GenBank/DDBJ databases">
        <authorList>
            <consortium name="Pathogen Informatics"/>
        </authorList>
    </citation>
    <scope>NUCLEOTIDE SEQUENCE [LARGE SCALE GENOMIC DNA]</scope>
    <source>
        <strain evidence="2 3">NCTC10179</strain>
    </source>
</reference>
<protein>
    <submittedName>
        <fullName evidence="2">Uncharacterized protein</fullName>
    </submittedName>
</protein>